<reference evidence="1 2" key="1">
    <citation type="submission" date="2019-06" db="EMBL/GenBank/DDBJ databases">
        <title>A chromosomal-level reference genome of Carpinus fangiana (Coryloideae, Betulaceae).</title>
        <authorList>
            <person name="Yang X."/>
            <person name="Wang Z."/>
            <person name="Zhang L."/>
            <person name="Hao G."/>
            <person name="Liu J."/>
            <person name="Yang Y."/>
        </authorList>
    </citation>
    <scope>NUCLEOTIDE SEQUENCE [LARGE SCALE GENOMIC DNA]</scope>
    <source>
        <strain evidence="1">Cfa_2016G</strain>
        <tissue evidence="1">Leaf</tissue>
    </source>
</reference>
<proteinExistence type="predicted"/>
<evidence type="ECO:0000313" key="1">
    <source>
        <dbReference type="EMBL" id="KAB8337284.1"/>
    </source>
</evidence>
<dbReference type="AlphaFoldDB" id="A0A5N6KQ45"/>
<protein>
    <submittedName>
        <fullName evidence="1">Uncharacterized protein</fullName>
    </submittedName>
</protein>
<dbReference type="EMBL" id="VIBQ01000009">
    <property type="protein sequence ID" value="KAB8337284.1"/>
    <property type="molecule type" value="Genomic_DNA"/>
</dbReference>
<comment type="caution">
    <text evidence="1">The sequence shown here is derived from an EMBL/GenBank/DDBJ whole genome shotgun (WGS) entry which is preliminary data.</text>
</comment>
<name>A0A5N6KQ45_9ROSI</name>
<evidence type="ECO:0000313" key="2">
    <source>
        <dbReference type="Proteomes" id="UP000327013"/>
    </source>
</evidence>
<dbReference type="Proteomes" id="UP000327013">
    <property type="component" value="Unassembled WGS sequence"/>
</dbReference>
<accession>A0A5N6KQ45</accession>
<organism evidence="1 2">
    <name type="scientific">Carpinus fangiana</name>
    <dbReference type="NCBI Taxonomy" id="176857"/>
    <lineage>
        <taxon>Eukaryota</taxon>
        <taxon>Viridiplantae</taxon>
        <taxon>Streptophyta</taxon>
        <taxon>Embryophyta</taxon>
        <taxon>Tracheophyta</taxon>
        <taxon>Spermatophyta</taxon>
        <taxon>Magnoliopsida</taxon>
        <taxon>eudicotyledons</taxon>
        <taxon>Gunneridae</taxon>
        <taxon>Pentapetalae</taxon>
        <taxon>rosids</taxon>
        <taxon>fabids</taxon>
        <taxon>Fagales</taxon>
        <taxon>Betulaceae</taxon>
        <taxon>Carpinus</taxon>
    </lineage>
</organism>
<keyword evidence="2" id="KW-1185">Reference proteome</keyword>
<gene>
    <name evidence="1" type="ORF">FH972_021585</name>
</gene>
<sequence length="167" mass="18999">MSSQSHLSYHPAAELKEALPDHLLLYALGYFGLITPVTRHELAARFTCPTNNSQARRGSTKLIMKREAKLIDQLMRPGENGALWRRTHRDRASSLPVPQHWTVPDDAFELTLPEALRLNDAIHVSEIGRYMRLYQCAFTGARDMILVEFWGGQRPAHMGYRFDPNAG</sequence>